<dbReference type="Proteomes" id="UP000010445">
    <property type="component" value="Unassembled WGS sequence"/>
</dbReference>
<evidence type="ECO:0000313" key="2">
    <source>
        <dbReference type="EMBL" id="EKX92435.1"/>
    </source>
</evidence>
<evidence type="ECO:0000256" key="1">
    <source>
        <dbReference type="SAM" id="MobiDB-lite"/>
    </source>
</evidence>
<dbReference type="STRING" id="1035195.HMPREF9997_00101"/>
<keyword evidence="3" id="KW-1185">Reference proteome</keyword>
<evidence type="ECO:0000313" key="3">
    <source>
        <dbReference type="Proteomes" id="UP000010445"/>
    </source>
</evidence>
<dbReference type="RefSeq" id="WP_006061798.1">
    <property type="nucleotide sequence ID" value="NZ_KB290821.1"/>
</dbReference>
<feature type="compositionally biased region" description="Basic residues" evidence="1">
    <location>
        <begin position="1"/>
        <end position="10"/>
    </location>
</feature>
<comment type="caution">
    <text evidence="2">The sequence shown here is derived from an EMBL/GenBank/DDBJ whole genome shotgun (WGS) entry which is preliminary data.</text>
</comment>
<dbReference type="eggNOG" id="ENOG5033KMU">
    <property type="taxonomic scope" value="Bacteria"/>
</dbReference>
<protein>
    <recommendedName>
        <fullName evidence="4">Asp23/Gls24 family envelope stress response protein</fullName>
    </recommendedName>
</protein>
<sequence>MTPASRHNHRTTLLSPEVSPASVRDDTERDDAATREYMRLIASIHETWDRLESESNVSVMPQRYMMDAIVAATRHGAQVHMPPTDLGPYSLSEFSLRSLVRQAVDSVDSAYGLRTTFQHAEAPSNPAEARELGVPETISCRISAHVTTQHLPELAQQVRDAVREACYGNLGLSPIVNVHIEDLHDDD</sequence>
<evidence type="ECO:0008006" key="4">
    <source>
        <dbReference type="Google" id="ProtNLM"/>
    </source>
</evidence>
<dbReference type="EMBL" id="AMEM01000005">
    <property type="protein sequence ID" value="EKX92435.1"/>
    <property type="molecule type" value="Genomic_DNA"/>
</dbReference>
<gene>
    <name evidence="2" type="ORF">HMPREF9997_00101</name>
</gene>
<organism evidence="2 3">
    <name type="scientific">Corynebacterium durum F0235</name>
    <dbReference type="NCBI Taxonomy" id="1035195"/>
    <lineage>
        <taxon>Bacteria</taxon>
        <taxon>Bacillati</taxon>
        <taxon>Actinomycetota</taxon>
        <taxon>Actinomycetes</taxon>
        <taxon>Mycobacteriales</taxon>
        <taxon>Corynebacteriaceae</taxon>
        <taxon>Corynebacterium</taxon>
    </lineage>
</organism>
<reference evidence="2 3" key="1">
    <citation type="submission" date="2012-05" db="EMBL/GenBank/DDBJ databases">
        <authorList>
            <person name="Weinstock G."/>
            <person name="Sodergren E."/>
            <person name="Lobos E.A."/>
            <person name="Fulton L."/>
            <person name="Fulton R."/>
            <person name="Courtney L."/>
            <person name="Fronick C."/>
            <person name="O'Laughlin M."/>
            <person name="Godfrey J."/>
            <person name="Wilson R.M."/>
            <person name="Miner T."/>
            <person name="Farmer C."/>
            <person name="Delehaunty K."/>
            <person name="Cordes M."/>
            <person name="Minx P."/>
            <person name="Tomlinson C."/>
            <person name="Chen J."/>
            <person name="Wollam A."/>
            <person name="Pepin K.H."/>
            <person name="Bhonagiri V."/>
            <person name="Zhang X."/>
            <person name="Suruliraj S."/>
            <person name="Warren W."/>
            <person name="Mitreva M."/>
            <person name="Mardis E.R."/>
            <person name="Wilson R.K."/>
        </authorList>
    </citation>
    <scope>NUCLEOTIDE SEQUENCE [LARGE SCALE GENOMIC DNA]</scope>
    <source>
        <strain evidence="2 3">F0235</strain>
    </source>
</reference>
<dbReference type="HOGENOM" id="CLU_1479081_0_0_11"/>
<dbReference type="PATRIC" id="fig|1035195.3.peg.93"/>
<proteinExistence type="predicted"/>
<accession>L1MN05</accession>
<feature type="region of interest" description="Disordered" evidence="1">
    <location>
        <begin position="1"/>
        <end position="30"/>
    </location>
</feature>
<name>L1MN05_9CORY</name>
<dbReference type="AlphaFoldDB" id="L1MN05"/>